<evidence type="ECO:0000256" key="4">
    <source>
        <dbReference type="ARBA" id="ARBA00011738"/>
    </source>
</evidence>
<dbReference type="PANTHER" id="PTHR10160">
    <property type="entry name" value="NAD(P) TRANSHYDROGENASE"/>
    <property type="match status" value="1"/>
</dbReference>
<dbReference type="Gene3D" id="3.40.50.720">
    <property type="entry name" value="NAD(P)-binding Rossmann-like Domain"/>
    <property type="match status" value="2"/>
</dbReference>
<sequence>MLRASSWHRRPLATVFRGSKPSLFSTTNNGLRARVFSSKAPEDSAPPAPVVKVSIPYEKMSIGIPKELDHREFRVAGIPDTVAKFVKAGMTVNVQKGAGEKSQFSDEKYAAAGANLVDQKAVWKSDLVLKVKPPTPEEAALLEDRASLSFLYPAVNTELVAQLQKQGATALGIDSLHRTLSRAQAYDALSSQANIAGYRAVIEAASRFDRFFAGQMTAAGRVPPAKVLVIGGGVAGLAAVQAAKNMGAIVRAFDVRPAAKEQIESMGGEFLMVEHTEDGSAAGGYAKEMSKEWFDAAARMLKKQCQEVDIIVGTALIPGKKAPQLISQDMVDVMKAGSVTVDLAAESGGNIAATRCDEVYTTPNGVTCVGYSNMASHLANTASFLLANNFAKLVLAAGPFSTKQQGVFQLDHNDEAVRGCLVVERGELMWPPPALQQPTFVPVPKLEEEKKAPVPVDYEALYRKSAQLYGAGAAGTLALGAASPAPAFSSMLGTFALANVVGYQVVHGVAHSLHSPLMSVTNAISGMTAVGGMLTMGGGLLPSNGSQALAAAAVGMSAVNIGGGFLVTKKMLDMFKRPDDPPEYYHYYAAPAGAFVGGYALAKGLGCAEVDTVASVAAGLCCVGGIGGLSSQKTARMGNVLGMSGVSFGLAATLGMMAPADAGTYGQLALLAGAGGATGYQIAKRVGPTELPQTVAAFHSLVGLAAAGTAAADYLHHMHDPAALDAIRLGSIYLATWIGGITATGSVVAFGKLQGLLKSAPLALPGRDQMNMAAGAASLAALAGFMAQPSPETGLACLGAAALLSGGLGAHMTASIGGADMPVVITVLNSYSGWALCAEGFMLDQPMLTVVGALIGSSGAMLTNVMCDAMNRDIGSVLLGGYGQAAKGPAMEVVGEATVVDNPTVAEYLTDAKKVCIVPGYGLAVAKAQYAIADLVKILSHHGIKVVFGIHPVAGRMPGQLNVLLAEAGVPYDIVEEMEEINEHIDEADVTLVIGANDTINSAAEEDPNSPIAGMPVIQVWKSKRVVVMKRSMASGYAGVDNPVFVKENTDMLLGDAKASVDELLQNVKKHYDDNMMNP</sequence>
<evidence type="ECO:0000256" key="17">
    <source>
        <dbReference type="ARBA" id="ARBA00023128"/>
    </source>
</evidence>
<dbReference type="CDD" id="cd05304">
    <property type="entry name" value="Rubrum_tdh"/>
    <property type="match status" value="1"/>
</dbReference>
<comment type="function">
    <text evidence="20">The transhydrogenation between NADH and NADP is coupled to respiration and ATP hydrolysis and functions as a proton pump across the membrane. May play a role in reactive oxygen species (ROS) detoxification in the adrenal gland.</text>
</comment>
<dbReference type="InterPro" id="IPR036291">
    <property type="entry name" value="NAD(P)-bd_dom_sf"/>
</dbReference>
<feature type="transmembrane region" description="Helical" evidence="24">
    <location>
        <begin position="640"/>
        <end position="658"/>
    </location>
</feature>
<evidence type="ECO:0000256" key="7">
    <source>
        <dbReference type="ARBA" id="ARBA00022519"/>
    </source>
</evidence>
<evidence type="ECO:0000256" key="6">
    <source>
        <dbReference type="ARBA" id="ARBA00022475"/>
    </source>
</evidence>
<dbReference type="SMART" id="SM01003">
    <property type="entry name" value="AlaDh_PNT_N"/>
    <property type="match status" value="1"/>
</dbReference>
<keyword evidence="6" id="KW-1003">Cell membrane</keyword>
<evidence type="ECO:0000256" key="13">
    <source>
        <dbReference type="ARBA" id="ARBA00022967"/>
    </source>
</evidence>
<dbReference type="GO" id="GO:0050661">
    <property type="term" value="F:NADP binding"/>
    <property type="evidence" value="ECO:0007669"/>
    <property type="project" value="TreeGrafter"/>
</dbReference>
<evidence type="ECO:0000256" key="15">
    <source>
        <dbReference type="ARBA" id="ARBA00022990"/>
    </source>
</evidence>
<organism evidence="27">
    <name type="scientific">Heterosigma akashiwo</name>
    <name type="common">Chromophytic alga</name>
    <name type="synonym">Heterosigma carterae</name>
    <dbReference type="NCBI Taxonomy" id="2829"/>
    <lineage>
        <taxon>Eukaryota</taxon>
        <taxon>Sar</taxon>
        <taxon>Stramenopiles</taxon>
        <taxon>Ochrophyta</taxon>
        <taxon>Raphidophyceae</taxon>
        <taxon>Chattonellales</taxon>
        <taxon>Chattonellaceae</taxon>
        <taxon>Heterosigma</taxon>
    </lineage>
</organism>
<dbReference type="Pfam" id="PF01262">
    <property type="entry name" value="AlaDh_PNT_C"/>
    <property type="match status" value="1"/>
</dbReference>
<dbReference type="InterPro" id="IPR024605">
    <property type="entry name" value="NADP_transhyd_a_C"/>
</dbReference>
<evidence type="ECO:0000256" key="3">
    <source>
        <dbReference type="ARBA" id="ARBA00005624"/>
    </source>
</evidence>
<dbReference type="InterPro" id="IPR026255">
    <property type="entry name" value="NADP_transhyd_a"/>
</dbReference>
<accession>A0A6V2UXD4</accession>
<evidence type="ECO:0000256" key="5">
    <source>
        <dbReference type="ARBA" id="ARBA00012943"/>
    </source>
</evidence>
<evidence type="ECO:0000256" key="12">
    <source>
        <dbReference type="ARBA" id="ARBA00022946"/>
    </source>
</evidence>
<proteinExistence type="inferred from homology"/>
<keyword evidence="8 24" id="KW-0812">Transmembrane</keyword>
<evidence type="ECO:0000256" key="8">
    <source>
        <dbReference type="ARBA" id="ARBA00022692"/>
    </source>
</evidence>
<evidence type="ECO:0000256" key="1">
    <source>
        <dbReference type="ARBA" id="ARBA00004292"/>
    </source>
</evidence>
<keyword evidence="14 24" id="KW-1133">Transmembrane helix</keyword>
<dbReference type="EMBL" id="HBIU01026127">
    <property type="protein sequence ID" value="CAE0633372.1"/>
    <property type="molecule type" value="Transcribed_RNA"/>
</dbReference>
<dbReference type="InterPro" id="IPR007886">
    <property type="entry name" value="AlaDH/PNT_N"/>
</dbReference>
<dbReference type="Pfam" id="PF05222">
    <property type="entry name" value="AlaDh_PNT_N"/>
    <property type="match status" value="1"/>
</dbReference>
<comment type="similarity">
    <text evidence="21">In the C-terminal section; belongs to the PNT beta subunit family.</text>
</comment>
<dbReference type="Pfam" id="PF02233">
    <property type="entry name" value="PNTB"/>
    <property type="match status" value="1"/>
</dbReference>
<keyword evidence="12" id="KW-0809">Transit peptide</keyword>
<comment type="catalytic activity">
    <reaction evidence="19">
        <text>NAD(+) + NADPH + H(+)(in) = NADH + NADP(+) + H(+)(out)</text>
        <dbReference type="Rhea" id="RHEA:47992"/>
        <dbReference type="ChEBI" id="CHEBI:15378"/>
        <dbReference type="ChEBI" id="CHEBI:57540"/>
        <dbReference type="ChEBI" id="CHEBI:57783"/>
        <dbReference type="ChEBI" id="CHEBI:57945"/>
        <dbReference type="ChEBI" id="CHEBI:58349"/>
        <dbReference type="EC" id="7.1.1.1"/>
    </reaction>
</comment>
<keyword evidence="17" id="KW-0496">Mitochondrion</keyword>
<keyword evidence="9" id="KW-0547">Nucleotide-binding</keyword>
<dbReference type="AlphaFoldDB" id="A0A6V2UXD4"/>
<feature type="transmembrane region" description="Helical" evidence="24">
    <location>
        <begin position="520"/>
        <end position="541"/>
    </location>
</feature>
<evidence type="ECO:0000259" key="26">
    <source>
        <dbReference type="SMART" id="SM01003"/>
    </source>
</evidence>
<evidence type="ECO:0000256" key="20">
    <source>
        <dbReference type="ARBA" id="ARBA00054910"/>
    </source>
</evidence>
<keyword evidence="18 24" id="KW-0472">Membrane</keyword>
<keyword evidence="10" id="KW-0999">Mitochondrion inner membrane</keyword>
<dbReference type="InterPro" id="IPR029035">
    <property type="entry name" value="DHS-like_NAD/FAD-binding_dom"/>
</dbReference>
<dbReference type="EC" id="7.1.1.1" evidence="5"/>
<reference evidence="27" key="1">
    <citation type="submission" date="2021-01" db="EMBL/GenBank/DDBJ databases">
        <authorList>
            <person name="Corre E."/>
            <person name="Pelletier E."/>
            <person name="Niang G."/>
            <person name="Scheremetjew M."/>
            <person name="Finn R."/>
            <person name="Kale V."/>
            <person name="Holt S."/>
            <person name="Cochrane G."/>
            <person name="Meng A."/>
            <person name="Brown T."/>
            <person name="Cohen L."/>
        </authorList>
    </citation>
    <scope>NUCLEOTIDE SEQUENCE</scope>
    <source>
        <strain evidence="27">CCMP3107</strain>
    </source>
</reference>
<dbReference type="InterPro" id="IPR034300">
    <property type="entry name" value="PNTB-like"/>
</dbReference>
<dbReference type="NCBIfam" id="NF006942">
    <property type="entry name" value="PRK09424.1"/>
    <property type="match status" value="1"/>
</dbReference>
<dbReference type="GO" id="GO:0005743">
    <property type="term" value="C:mitochondrial inner membrane"/>
    <property type="evidence" value="ECO:0007669"/>
    <property type="project" value="UniProtKB-SubCell"/>
</dbReference>
<dbReference type="SMART" id="SM01002">
    <property type="entry name" value="AlaDh_PNT_C"/>
    <property type="match status" value="1"/>
</dbReference>
<dbReference type="GO" id="GO:0005886">
    <property type="term" value="C:plasma membrane"/>
    <property type="evidence" value="ECO:0007669"/>
    <property type="project" value="UniProtKB-SubCell"/>
</dbReference>
<dbReference type="InterPro" id="IPR007698">
    <property type="entry name" value="AlaDH/PNT_NAD(H)-bd"/>
</dbReference>
<evidence type="ECO:0000256" key="21">
    <source>
        <dbReference type="ARBA" id="ARBA00061558"/>
    </source>
</evidence>
<evidence type="ECO:0000256" key="9">
    <source>
        <dbReference type="ARBA" id="ARBA00022741"/>
    </source>
</evidence>
<dbReference type="GO" id="GO:0008750">
    <property type="term" value="F:proton-translocating NAD(P)+ transhydrogenase activity"/>
    <property type="evidence" value="ECO:0007669"/>
    <property type="project" value="UniProtKB-EC"/>
</dbReference>
<keyword evidence="13" id="KW-1278">Translocase</keyword>
<dbReference type="SUPFAM" id="SSF52283">
    <property type="entry name" value="Formate/glycerate dehydrogenase catalytic domain-like"/>
    <property type="match status" value="1"/>
</dbReference>
<evidence type="ECO:0000256" key="10">
    <source>
        <dbReference type="ARBA" id="ARBA00022792"/>
    </source>
</evidence>
<evidence type="ECO:0000259" key="25">
    <source>
        <dbReference type="SMART" id="SM01002"/>
    </source>
</evidence>
<evidence type="ECO:0000313" key="27">
    <source>
        <dbReference type="EMBL" id="CAE0633372.1"/>
    </source>
</evidence>
<comment type="subcellular location">
    <subcellularLocation>
        <location evidence="2">Cell inner membrane</location>
        <topology evidence="2">Multi-pass membrane protein</topology>
    </subcellularLocation>
    <subcellularLocation>
        <location evidence="1">Mitochondrion inner membrane</location>
        <topology evidence="1">Multi-pass membrane protein</topology>
        <orientation evidence="1">Matrix side</orientation>
    </subcellularLocation>
</comment>
<evidence type="ECO:0000256" key="18">
    <source>
        <dbReference type="ARBA" id="ARBA00023136"/>
    </source>
</evidence>
<dbReference type="SUPFAM" id="SSF52467">
    <property type="entry name" value="DHS-like NAD/FAD-binding domain"/>
    <property type="match status" value="1"/>
</dbReference>
<evidence type="ECO:0000256" key="19">
    <source>
        <dbReference type="ARBA" id="ARBA00048202"/>
    </source>
</evidence>
<feature type="transmembrane region" description="Helical" evidence="24">
    <location>
        <begin position="695"/>
        <end position="712"/>
    </location>
</feature>
<keyword evidence="15" id="KW-0007">Acetylation</keyword>
<dbReference type="SUPFAM" id="SSF51735">
    <property type="entry name" value="NAD(P)-binding Rossmann-fold domains"/>
    <property type="match status" value="1"/>
</dbReference>
<feature type="domain" description="Alanine dehydrogenase/pyridine nucleotide transhydrogenase NAD(H)-binding" evidence="25">
    <location>
        <begin position="205"/>
        <end position="370"/>
    </location>
</feature>
<comment type="subunit">
    <text evidence="4">Homodimer.</text>
</comment>
<keyword evidence="7" id="KW-0997">Cell inner membrane</keyword>
<evidence type="ECO:0000256" key="23">
    <source>
        <dbReference type="ARBA" id="ARBA00079255"/>
    </source>
</evidence>
<feature type="transmembrane region" description="Helical" evidence="24">
    <location>
        <begin position="732"/>
        <end position="750"/>
    </location>
</feature>
<evidence type="ECO:0000256" key="14">
    <source>
        <dbReference type="ARBA" id="ARBA00022989"/>
    </source>
</evidence>
<dbReference type="FunFam" id="3.40.50.720:FF:000028">
    <property type="entry name" value="NAD(P) transhydrogenase subunit alpha"/>
    <property type="match status" value="1"/>
</dbReference>
<dbReference type="FunFam" id="3.40.50.1220:FF:000002">
    <property type="entry name" value="NAD(P) transhydrogenase subunit beta"/>
    <property type="match status" value="1"/>
</dbReference>
<comment type="similarity">
    <text evidence="3">In the N-terminal section; belongs to the AlaDH/PNT family.</text>
</comment>
<evidence type="ECO:0000256" key="2">
    <source>
        <dbReference type="ARBA" id="ARBA00004429"/>
    </source>
</evidence>
<keyword evidence="16" id="KW-0520">NAD</keyword>
<keyword evidence="11" id="KW-0521">NADP</keyword>
<dbReference type="NCBIfam" id="TIGR00561">
    <property type="entry name" value="pntA"/>
    <property type="match status" value="1"/>
</dbReference>
<evidence type="ECO:0000256" key="24">
    <source>
        <dbReference type="SAM" id="Phobius"/>
    </source>
</evidence>
<feature type="domain" description="Alanine dehydrogenase/pyridine nucleotide transhydrogenase N-terminal" evidence="26">
    <location>
        <begin position="63"/>
        <end position="196"/>
    </location>
</feature>
<gene>
    <name evidence="27" type="ORF">HAKA00212_LOCUS12085</name>
</gene>
<dbReference type="Pfam" id="PF12769">
    <property type="entry name" value="PNTB_4TM"/>
    <property type="match status" value="1"/>
</dbReference>
<dbReference type="GO" id="GO:0006740">
    <property type="term" value="P:NADPH regeneration"/>
    <property type="evidence" value="ECO:0007669"/>
    <property type="project" value="TreeGrafter"/>
</dbReference>
<feature type="transmembrane region" description="Helical" evidence="24">
    <location>
        <begin position="547"/>
        <end position="567"/>
    </location>
</feature>
<evidence type="ECO:0000256" key="11">
    <source>
        <dbReference type="ARBA" id="ARBA00022857"/>
    </source>
</evidence>
<dbReference type="Gene3D" id="3.40.50.1220">
    <property type="entry name" value="TPP-binding domain"/>
    <property type="match status" value="1"/>
</dbReference>
<dbReference type="PANTHER" id="PTHR10160:SF19">
    <property type="entry name" value="PROTON-TRANSLOCATING NAD(P)(+) TRANSHYDROGENASE"/>
    <property type="match status" value="1"/>
</dbReference>
<evidence type="ECO:0000256" key="16">
    <source>
        <dbReference type="ARBA" id="ARBA00023027"/>
    </source>
</evidence>
<protein>
    <recommendedName>
        <fullName evidence="22">NAD(P) transhydrogenase, mitochondrial</fullName>
        <ecNumber evidence="5">7.1.1.1</ecNumber>
    </recommendedName>
    <alternativeName>
        <fullName evidence="23">Nicotinamide nucleotide transhydrogenase</fullName>
    </alternativeName>
</protein>
<name>A0A6V2UXD4_HETAK</name>
<evidence type="ECO:0000256" key="22">
    <source>
        <dbReference type="ARBA" id="ARBA00074145"/>
    </source>
</evidence>